<dbReference type="AlphaFoldDB" id="A0AAN9X5K4"/>
<keyword evidence="2" id="KW-1185">Reference proteome</keyword>
<accession>A0AAN9X5K4</accession>
<protein>
    <submittedName>
        <fullName evidence="1">Uncharacterized protein</fullName>
    </submittedName>
</protein>
<name>A0AAN9X5K4_PSOTE</name>
<dbReference type="Proteomes" id="UP001386955">
    <property type="component" value="Unassembled WGS sequence"/>
</dbReference>
<reference evidence="1 2" key="1">
    <citation type="submission" date="2024-01" db="EMBL/GenBank/DDBJ databases">
        <title>The genomes of 5 underutilized Papilionoideae crops provide insights into root nodulation and disease resistanc.</title>
        <authorList>
            <person name="Jiang F."/>
        </authorList>
    </citation>
    <scope>NUCLEOTIDE SEQUENCE [LARGE SCALE GENOMIC DNA]</scope>
    <source>
        <strain evidence="1">DUOXIRENSHENG_FW03</strain>
        <tissue evidence="1">Leaves</tissue>
    </source>
</reference>
<sequence>MPILVENVLCRCCVCDLKWVSEGFVADEDLFELELPSEQIYLDVNFWLTEASYWIRILHTQIDSPTFKLKKSLPNDHHFFPHPKVTFPLSFHVLFRTHDPFLSRSPTAIMVPLLISEPFVSC</sequence>
<proteinExistence type="predicted"/>
<dbReference type="EMBL" id="JAYMYS010000008">
    <property type="protein sequence ID" value="KAK7385048.1"/>
    <property type="molecule type" value="Genomic_DNA"/>
</dbReference>
<comment type="caution">
    <text evidence="1">The sequence shown here is derived from an EMBL/GenBank/DDBJ whole genome shotgun (WGS) entry which is preliminary data.</text>
</comment>
<organism evidence="1 2">
    <name type="scientific">Psophocarpus tetragonolobus</name>
    <name type="common">Winged bean</name>
    <name type="synonym">Dolichos tetragonolobus</name>
    <dbReference type="NCBI Taxonomy" id="3891"/>
    <lineage>
        <taxon>Eukaryota</taxon>
        <taxon>Viridiplantae</taxon>
        <taxon>Streptophyta</taxon>
        <taxon>Embryophyta</taxon>
        <taxon>Tracheophyta</taxon>
        <taxon>Spermatophyta</taxon>
        <taxon>Magnoliopsida</taxon>
        <taxon>eudicotyledons</taxon>
        <taxon>Gunneridae</taxon>
        <taxon>Pentapetalae</taxon>
        <taxon>rosids</taxon>
        <taxon>fabids</taxon>
        <taxon>Fabales</taxon>
        <taxon>Fabaceae</taxon>
        <taxon>Papilionoideae</taxon>
        <taxon>50 kb inversion clade</taxon>
        <taxon>NPAAA clade</taxon>
        <taxon>indigoferoid/millettioid clade</taxon>
        <taxon>Phaseoleae</taxon>
        <taxon>Psophocarpus</taxon>
    </lineage>
</organism>
<gene>
    <name evidence="1" type="ORF">VNO78_30755</name>
</gene>
<evidence type="ECO:0000313" key="2">
    <source>
        <dbReference type="Proteomes" id="UP001386955"/>
    </source>
</evidence>
<evidence type="ECO:0000313" key="1">
    <source>
        <dbReference type="EMBL" id="KAK7385048.1"/>
    </source>
</evidence>